<dbReference type="OrthoDB" id="9808546at2"/>
<accession>A0A2S4MPM9</accession>
<dbReference type="Proteomes" id="UP000236919">
    <property type="component" value="Unassembled WGS sequence"/>
</dbReference>
<dbReference type="RefSeq" id="WP_103716311.1">
    <property type="nucleotide sequence ID" value="NZ_PQFZ01000001.1"/>
</dbReference>
<comment type="caution">
    <text evidence="2">The sequence shown here is derived from an EMBL/GenBank/DDBJ whole genome shotgun (WGS) entry which is preliminary data.</text>
</comment>
<organism evidence="2 3">
    <name type="scientific">Bosea psychrotolerans</name>
    <dbReference type="NCBI Taxonomy" id="1871628"/>
    <lineage>
        <taxon>Bacteria</taxon>
        <taxon>Pseudomonadati</taxon>
        <taxon>Pseudomonadota</taxon>
        <taxon>Alphaproteobacteria</taxon>
        <taxon>Hyphomicrobiales</taxon>
        <taxon>Boseaceae</taxon>
        <taxon>Bosea</taxon>
    </lineage>
</organism>
<feature type="chain" id="PRO_5015428609" evidence="1">
    <location>
        <begin position="25"/>
        <end position="153"/>
    </location>
</feature>
<gene>
    <name evidence="2" type="ORF">CYD53_101249</name>
</gene>
<protein>
    <submittedName>
        <fullName evidence="2">Uncharacterized protein</fullName>
    </submittedName>
</protein>
<feature type="signal peptide" evidence="1">
    <location>
        <begin position="1"/>
        <end position="24"/>
    </location>
</feature>
<evidence type="ECO:0000256" key="1">
    <source>
        <dbReference type="SAM" id="SignalP"/>
    </source>
</evidence>
<reference evidence="2 3" key="1">
    <citation type="submission" date="2018-01" db="EMBL/GenBank/DDBJ databases">
        <title>Genomic Encyclopedia of Type Strains, Phase III (KMG-III): the genomes of soil and plant-associated and newly described type strains.</title>
        <authorList>
            <person name="Whitman W."/>
        </authorList>
    </citation>
    <scope>NUCLEOTIDE SEQUENCE [LARGE SCALE GENOMIC DNA]</scope>
    <source>
        <strain evidence="2 3">1131</strain>
    </source>
</reference>
<keyword evidence="1" id="KW-0732">Signal</keyword>
<evidence type="ECO:0000313" key="2">
    <source>
        <dbReference type="EMBL" id="POR56728.1"/>
    </source>
</evidence>
<dbReference type="EMBL" id="PQFZ01000001">
    <property type="protein sequence ID" value="POR56728.1"/>
    <property type="molecule type" value="Genomic_DNA"/>
</dbReference>
<proteinExistence type="predicted"/>
<name>A0A2S4MPM9_9HYPH</name>
<evidence type="ECO:0000313" key="3">
    <source>
        <dbReference type="Proteomes" id="UP000236919"/>
    </source>
</evidence>
<dbReference type="AlphaFoldDB" id="A0A2S4MPM9"/>
<sequence length="153" mass="17235">MRRALLRTALLSLACLTAVLPAEASSRRHVAPPDIAENRVIPMYGNLPACEDPAVLGQISSWFNSREAKFWGPLQVVTYDRIAPVAFRPWGDDFIPRRFCTGRVALNDGSLHRVDYSVRESLGLFGYTWNVNWCVSGLDRHRSYAPDCKMARP</sequence>
<keyword evidence="3" id="KW-1185">Reference proteome</keyword>